<dbReference type="Proteomes" id="UP000031449">
    <property type="component" value="Plasmid unnamed"/>
</dbReference>
<dbReference type="InterPro" id="IPR052354">
    <property type="entry name" value="Cell_Wall_Dynamics_Protein"/>
</dbReference>
<feature type="domain" description="SH3b" evidence="3">
    <location>
        <begin position="49"/>
        <end position="111"/>
    </location>
</feature>
<keyword evidence="2" id="KW-0732">Signal</keyword>
<evidence type="ECO:0000256" key="2">
    <source>
        <dbReference type="SAM" id="SignalP"/>
    </source>
</evidence>
<dbReference type="KEGG" id="jeo:JMA_41630"/>
<evidence type="ECO:0000256" key="1">
    <source>
        <dbReference type="SAM" id="MobiDB-lite"/>
    </source>
</evidence>
<feature type="region of interest" description="Disordered" evidence="1">
    <location>
        <begin position="179"/>
        <end position="198"/>
    </location>
</feature>
<dbReference type="EMBL" id="CP009417">
    <property type="protein sequence ID" value="AJD93480.1"/>
    <property type="molecule type" value="Genomic_DNA"/>
</dbReference>
<keyword evidence="4" id="KW-0614">Plasmid</keyword>
<feature type="domain" description="SH3b" evidence="3">
    <location>
        <begin position="112"/>
        <end position="178"/>
    </location>
</feature>
<keyword evidence="5" id="KW-1185">Reference proteome</keyword>
<proteinExistence type="predicted"/>
<protein>
    <recommendedName>
        <fullName evidence="3">SH3b domain-containing protein</fullName>
    </recommendedName>
</protein>
<feature type="signal peptide" evidence="2">
    <location>
        <begin position="1"/>
        <end position="26"/>
    </location>
</feature>
<gene>
    <name evidence="4" type="ORF">JMA_41630</name>
</gene>
<reference evidence="4 5" key="1">
    <citation type="submission" date="2014-08" db="EMBL/GenBank/DDBJ databases">
        <title>Complete genome of a marine bacteria Jeotgalibacillus malaysiensis.</title>
        <authorList>
            <person name="Yaakop A.S."/>
            <person name="Chan K.-G."/>
            <person name="Goh K.M."/>
        </authorList>
    </citation>
    <scope>NUCLEOTIDE SEQUENCE [LARGE SCALE GENOMIC DNA]</scope>
    <source>
        <strain evidence="4 5">D5</strain>
        <plasmid evidence="5">Plasmid</plasmid>
    </source>
</reference>
<dbReference type="HOGENOM" id="CLU_818301_0_0_9"/>
<evidence type="ECO:0000259" key="3">
    <source>
        <dbReference type="PROSITE" id="PS51781"/>
    </source>
</evidence>
<sequence length="339" mass="37051">MGKTTFKKRLAIGVMSLGLLTGGVFVGQEMSQQSDSPTQYHASSVTKFAKTTYQTTANLNVRSGASTKHKVITNIPKGTKVTSDSRIGNWYKVSYKGKTGYVSGSYLKKVAASSPTVTTYTTKKNIDLRPARSYKQKPIVRIPKGKTVTHVKSYGSWTQVKYGSKTGYVPTSALGNKKTVTVKPAPKPTPKPTPGMTATEKDKVMSSVFKKVQTERYNLTHYVSQTGETHELASAGMSFGKNNGLLMLDITWFNSAYGRTSDFGKEAQDELKRMYAKYTDGIQAFSTVTVGKNNGSTLQKEFEKFALNAGSGAKSVTKTIGGKKVEFKSVYPDFYITVK</sequence>
<dbReference type="SMART" id="SM00287">
    <property type="entry name" value="SH3b"/>
    <property type="match status" value="2"/>
</dbReference>
<dbReference type="OrthoDB" id="9816557at2"/>
<evidence type="ECO:0000313" key="4">
    <source>
        <dbReference type="EMBL" id="AJD93480.1"/>
    </source>
</evidence>
<dbReference type="InterPro" id="IPR003646">
    <property type="entry name" value="SH3-like_bac-type"/>
</dbReference>
<dbReference type="Gene3D" id="2.30.30.40">
    <property type="entry name" value="SH3 Domains"/>
    <property type="match status" value="2"/>
</dbReference>
<name>A0A0B5ATD3_9BACL</name>
<accession>A0A0B5ATD3</accession>
<dbReference type="AlphaFoldDB" id="A0A0B5ATD3"/>
<feature type="chain" id="PRO_5038595755" description="SH3b domain-containing protein" evidence="2">
    <location>
        <begin position="27"/>
        <end position="339"/>
    </location>
</feature>
<dbReference type="BioCyc" id="JESP1508404:G14D9-13447-MONOMER"/>
<dbReference type="Pfam" id="PF08239">
    <property type="entry name" value="SH3_3"/>
    <property type="match status" value="1"/>
</dbReference>
<dbReference type="PROSITE" id="PS51781">
    <property type="entry name" value="SH3B"/>
    <property type="match status" value="2"/>
</dbReference>
<organism evidence="4 5">
    <name type="scientific">Jeotgalibacillus malaysiensis</name>
    <dbReference type="NCBI Taxonomy" id="1508404"/>
    <lineage>
        <taxon>Bacteria</taxon>
        <taxon>Bacillati</taxon>
        <taxon>Bacillota</taxon>
        <taxon>Bacilli</taxon>
        <taxon>Bacillales</taxon>
        <taxon>Caryophanaceae</taxon>
        <taxon>Jeotgalibacillus</taxon>
    </lineage>
</organism>
<geneLocation type="plasmid" evidence="5"/>
<evidence type="ECO:0000313" key="5">
    <source>
        <dbReference type="Proteomes" id="UP000031449"/>
    </source>
</evidence>
<dbReference type="PANTHER" id="PTHR34408">
    <property type="entry name" value="FAMILY PROTEIN, PUTATIVE-RELATED"/>
    <property type="match status" value="1"/>
</dbReference>